<reference evidence="1" key="1">
    <citation type="journal article" date="2020" name="Stud. Mycol.">
        <title>101 Dothideomycetes genomes: a test case for predicting lifestyles and emergence of pathogens.</title>
        <authorList>
            <person name="Haridas S."/>
            <person name="Albert R."/>
            <person name="Binder M."/>
            <person name="Bloem J."/>
            <person name="Labutti K."/>
            <person name="Salamov A."/>
            <person name="Andreopoulos B."/>
            <person name="Baker S."/>
            <person name="Barry K."/>
            <person name="Bills G."/>
            <person name="Bluhm B."/>
            <person name="Cannon C."/>
            <person name="Castanera R."/>
            <person name="Culley D."/>
            <person name="Daum C."/>
            <person name="Ezra D."/>
            <person name="Gonzalez J."/>
            <person name="Henrissat B."/>
            <person name="Kuo A."/>
            <person name="Liang C."/>
            <person name="Lipzen A."/>
            <person name="Lutzoni F."/>
            <person name="Magnuson J."/>
            <person name="Mondo S."/>
            <person name="Nolan M."/>
            <person name="Ohm R."/>
            <person name="Pangilinan J."/>
            <person name="Park H.-J."/>
            <person name="Ramirez L."/>
            <person name="Alfaro M."/>
            <person name="Sun H."/>
            <person name="Tritt A."/>
            <person name="Yoshinaga Y."/>
            <person name="Zwiers L.-H."/>
            <person name="Turgeon B."/>
            <person name="Goodwin S."/>
            <person name="Spatafora J."/>
            <person name="Crous P."/>
            <person name="Grigoriev I."/>
        </authorList>
    </citation>
    <scope>NUCLEOTIDE SEQUENCE</scope>
    <source>
        <strain evidence="1">ATCC 200398</strain>
    </source>
</reference>
<keyword evidence="2" id="KW-1185">Reference proteome</keyword>
<name>A0ACB6QG63_9PLEO</name>
<evidence type="ECO:0000313" key="2">
    <source>
        <dbReference type="Proteomes" id="UP000799755"/>
    </source>
</evidence>
<dbReference type="Proteomes" id="UP000799755">
    <property type="component" value="Unassembled WGS sequence"/>
</dbReference>
<comment type="caution">
    <text evidence="1">The sequence shown here is derived from an EMBL/GenBank/DDBJ whole genome shotgun (WGS) entry which is preliminary data.</text>
</comment>
<sequence>MVEAIYSVWVVYGIVVKADESRQARNPGITPSKGSAVSIPPLFTHSPSPSDSLPPLLAEATPYLSFAKPAVMTAYTFIESSRSSISSSSVHLATFTPSAPTVKQTKGLSNEAKVGVGVSVGVLGFVVVFVGVIDACCLRGKRRERGVEYARGEVERGTSKETEEHIVLESRVEVVFADEDEGGRNGISLARRD</sequence>
<evidence type="ECO:0000313" key="1">
    <source>
        <dbReference type="EMBL" id="KAF2466019.1"/>
    </source>
</evidence>
<gene>
    <name evidence="1" type="ORF">BDR25DRAFT_345886</name>
</gene>
<accession>A0ACB6QG63</accession>
<proteinExistence type="predicted"/>
<dbReference type="EMBL" id="MU003527">
    <property type="protein sequence ID" value="KAF2466019.1"/>
    <property type="molecule type" value="Genomic_DNA"/>
</dbReference>
<organism evidence="1 2">
    <name type="scientific">Lindgomyces ingoldianus</name>
    <dbReference type="NCBI Taxonomy" id="673940"/>
    <lineage>
        <taxon>Eukaryota</taxon>
        <taxon>Fungi</taxon>
        <taxon>Dikarya</taxon>
        <taxon>Ascomycota</taxon>
        <taxon>Pezizomycotina</taxon>
        <taxon>Dothideomycetes</taxon>
        <taxon>Pleosporomycetidae</taxon>
        <taxon>Pleosporales</taxon>
        <taxon>Lindgomycetaceae</taxon>
        <taxon>Lindgomyces</taxon>
    </lineage>
</organism>
<protein>
    <submittedName>
        <fullName evidence="1">Uncharacterized protein</fullName>
    </submittedName>
</protein>